<accession>A0A154PEU7</accession>
<name>A0A154PEU7_DUFNO</name>
<proteinExistence type="predicted"/>
<keyword evidence="3" id="KW-1185">Reference proteome</keyword>
<evidence type="ECO:0000313" key="3">
    <source>
        <dbReference type="Proteomes" id="UP000076502"/>
    </source>
</evidence>
<organism evidence="2 3">
    <name type="scientific">Dufourea novaeangliae</name>
    <name type="common">Sweat bee</name>
    <dbReference type="NCBI Taxonomy" id="178035"/>
    <lineage>
        <taxon>Eukaryota</taxon>
        <taxon>Metazoa</taxon>
        <taxon>Ecdysozoa</taxon>
        <taxon>Arthropoda</taxon>
        <taxon>Hexapoda</taxon>
        <taxon>Insecta</taxon>
        <taxon>Pterygota</taxon>
        <taxon>Neoptera</taxon>
        <taxon>Endopterygota</taxon>
        <taxon>Hymenoptera</taxon>
        <taxon>Apocrita</taxon>
        <taxon>Aculeata</taxon>
        <taxon>Apoidea</taxon>
        <taxon>Anthophila</taxon>
        <taxon>Halictidae</taxon>
        <taxon>Rophitinae</taxon>
        <taxon>Dufourea</taxon>
    </lineage>
</organism>
<sequence>MSPSSRMTNVDHSRPSFHAFAKTQAKMRIFIKPRLCDPRASTISITSGTSTLYQPKSKDPVSTTLNPGFRT</sequence>
<reference evidence="2 3" key="1">
    <citation type="submission" date="2015-07" db="EMBL/GenBank/DDBJ databases">
        <title>The genome of Dufourea novaeangliae.</title>
        <authorList>
            <person name="Pan H."/>
            <person name="Kapheim K."/>
        </authorList>
    </citation>
    <scope>NUCLEOTIDE SEQUENCE [LARGE SCALE GENOMIC DNA]</scope>
    <source>
        <strain evidence="2">0120121106</strain>
        <tissue evidence="2">Whole body</tissue>
    </source>
</reference>
<protein>
    <submittedName>
        <fullName evidence="2">Uncharacterized protein</fullName>
    </submittedName>
</protein>
<dbReference type="EMBL" id="KQ434889">
    <property type="protein sequence ID" value="KZC10327.1"/>
    <property type="molecule type" value="Genomic_DNA"/>
</dbReference>
<evidence type="ECO:0000256" key="1">
    <source>
        <dbReference type="SAM" id="MobiDB-lite"/>
    </source>
</evidence>
<feature type="compositionally biased region" description="Polar residues" evidence="1">
    <location>
        <begin position="60"/>
        <end position="71"/>
    </location>
</feature>
<dbReference type="AlphaFoldDB" id="A0A154PEU7"/>
<evidence type="ECO:0000313" key="2">
    <source>
        <dbReference type="EMBL" id="KZC10327.1"/>
    </source>
</evidence>
<dbReference type="Proteomes" id="UP000076502">
    <property type="component" value="Unassembled WGS sequence"/>
</dbReference>
<feature type="region of interest" description="Disordered" evidence="1">
    <location>
        <begin position="50"/>
        <end position="71"/>
    </location>
</feature>
<gene>
    <name evidence="2" type="ORF">WN55_01443</name>
</gene>